<feature type="compositionally biased region" description="Acidic residues" evidence="1">
    <location>
        <begin position="98"/>
        <end position="110"/>
    </location>
</feature>
<proteinExistence type="predicted"/>
<dbReference type="AlphaFoldDB" id="A0A915DA20"/>
<organism evidence="2 3">
    <name type="scientific">Ditylenchus dipsaci</name>
    <dbReference type="NCBI Taxonomy" id="166011"/>
    <lineage>
        <taxon>Eukaryota</taxon>
        <taxon>Metazoa</taxon>
        <taxon>Ecdysozoa</taxon>
        <taxon>Nematoda</taxon>
        <taxon>Chromadorea</taxon>
        <taxon>Rhabditida</taxon>
        <taxon>Tylenchina</taxon>
        <taxon>Tylenchomorpha</taxon>
        <taxon>Sphaerularioidea</taxon>
        <taxon>Anguinidae</taxon>
        <taxon>Anguininae</taxon>
        <taxon>Ditylenchus</taxon>
    </lineage>
</organism>
<keyword evidence="2" id="KW-1185">Reference proteome</keyword>
<accession>A0A915DA20</accession>
<protein>
    <submittedName>
        <fullName evidence="3">Uncharacterized protein</fullName>
    </submittedName>
</protein>
<feature type="region of interest" description="Disordered" evidence="1">
    <location>
        <begin position="88"/>
        <end position="110"/>
    </location>
</feature>
<sequence>MPLSEVVVRARRDAVSNLRYSSKTVVAGVRNGLTDEEIVAVPSMQALQKQVQRSRQPVGANSVDKAVDQVTWLDFFKQTEQGLPFMIHNSKDGAQDYEAGDGESDEEENI</sequence>
<reference evidence="3" key="1">
    <citation type="submission" date="2022-11" db="UniProtKB">
        <authorList>
            <consortium name="WormBaseParasite"/>
        </authorList>
    </citation>
    <scope>IDENTIFICATION</scope>
</reference>
<evidence type="ECO:0000256" key="1">
    <source>
        <dbReference type="SAM" id="MobiDB-lite"/>
    </source>
</evidence>
<evidence type="ECO:0000313" key="2">
    <source>
        <dbReference type="Proteomes" id="UP000887574"/>
    </source>
</evidence>
<dbReference type="WBParaSite" id="jg17431">
    <property type="protein sequence ID" value="jg17431"/>
    <property type="gene ID" value="jg17431"/>
</dbReference>
<evidence type="ECO:0000313" key="3">
    <source>
        <dbReference type="WBParaSite" id="jg17431"/>
    </source>
</evidence>
<name>A0A915DA20_9BILA</name>
<dbReference type="Proteomes" id="UP000887574">
    <property type="component" value="Unplaced"/>
</dbReference>